<dbReference type="PANTHER" id="PTHR28019:SF2">
    <property type="entry name" value="CELL MEMBRANE PROTEIN YLR413W-RELATED"/>
    <property type="match status" value="1"/>
</dbReference>
<feature type="compositionally biased region" description="Low complexity" evidence="1">
    <location>
        <begin position="301"/>
        <end position="324"/>
    </location>
</feature>
<dbReference type="STRING" id="694573.A0A194VBU0"/>
<feature type="compositionally biased region" description="Basic residues" evidence="1">
    <location>
        <begin position="291"/>
        <end position="300"/>
    </location>
</feature>
<evidence type="ECO:0000256" key="1">
    <source>
        <dbReference type="SAM" id="MobiDB-lite"/>
    </source>
</evidence>
<feature type="compositionally biased region" description="Polar residues" evidence="1">
    <location>
        <begin position="388"/>
        <end position="427"/>
    </location>
</feature>
<evidence type="ECO:0000313" key="3">
    <source>
        <dbReference type="EMBL" id="KUI61348.1"/>
    </source>
</evidence>
<feature type="transmembrane region" description="Helical" evidence="2">
    <location>
        <begin position="180"/>
        <end position="203"/>
    </location>
</feature>
<keyword evidence="2" id="KW-0812">Transmembrane</keyword>
<dbReference type="PANTHER" id="PTHR28019">
    <property type="entry name" value="CELL MEMBRANE PROTEIN YLR413W-RELATED"/>
    <property type="match status" value="1"/>
</dbReference>
<dbReference type="Proteomes" id="UP000078576">
    <property type="component" value="Unassembled WGS sequence"/>
</dbReference>
<dbReference type="AlphaFoldDB" id="A0A194VBU0"/>
<keyword evidence="2" id="KW-0472">Membrane</keyword>
<feature type="transmembrane region" description="Helical" evidence="2">
    <location>
        <begin position="51"/>
        <end position="69"/>
    </location>
</feature>
<dbReference type="GO" id="GO:0031505">
    <property type="term" value="P:fungal-type cell wall organization"/>
    <property type="evidence" value="ECO:0007669"/>
    <property type="project" value="TreeGrafter"/>
</dbReference>
<evidence type="ECO:0000256" key="2">
    <source>
        <dbReference type="SAM" id="Phobius"/>
    </source>
</evidence>
<protein>
    <submittedName>
        <fullName evidence="3">SUR7 family protein pun1</fullName>
    </submittedName>
</protein>
<reference evidence="4" key="1">
    <citation type="submission" date="2014-12" db="EMBL/GenBank/DDBJ databases">
        <title>Genome Sequence of Valsa Canker Pathogens Uncovers a Specific Adaption of Colonization on Woody Bark.</title>
        <authorList>
            <person name="Yin Z."/>
            <person name="Liu H."/>
            <person name="Gao X."/>
            <person name="Li Z."/>
            <person name="Song N."/>
            <person name="Ke X."/>
            <person name="Dai Q."/>
            <person name="Wu Y."/>
            <person name="Sun Y."/>
            <person name="Xu J.-R."/>
            <person name="Kang Z.K."/>
            <person name="Wang L."/>
            <person name="Huang L."/>
        </authorList>
    </citation>
    <scope>NUCLEOTIDE SEQUENCE [LARGE SCALE GENOMIC DNA]</scope>
    <source>
        <strain evidence="4">SXYL134</strain>
    </source>
</reference>
<feature type="compositionally biased region" description="Polar residues" evidence="1">
    <location>
        <begin position="325"/>
        <end position="352"/>
    </location>
</feature>
<keyword evidence="2" id="KW-1133">Transmembrane helix</keyword>
<sequence>MAISSALQSLHRRTTTKSSKESFDASSSIWQDTSYWYKQDLRLNTRARRTFTILASLLYLVAFVFLILIELGSTRKTKILGEIYFFRLSLADIIPTSVQNAQLVNSIARGLGLHDYYQPGLWNYCEGYNDEGITYCSKPKSYYWFNPVSIILNELLSGATIALPSEITQILGILKICSNIMFAFFLAGTVVSFSMVFLSPLAIFSRWWAIPMALVSFLTFLIILIASVIASVISFVFKYAATAQSSLNIHASVGTRMFVFMWIATGCAFFAFILHAGMGCCCTSRRDLKTGRKPMRHSSMKRAQSQRSQRSQKSQNSQNSQMSQLSHSRGPSSTSQALPGHNRSNTAFSFEQPTGRGRSGTLATHDENGVSRSNTVSSNNSGSGSNTAADVSRSNTVRSNKGQVSRSNSGSKQQQAAGGRSRSNTLRSIRFDDERPPSYDSGMTVVDERQEGHPTHPIGTAS</sequence>
<dbReference type="InterPro" id="IPR009571">
    <property type="entry name" value="SUR7/Rim9-like_fungi"/>
</dbReference>
<name>A0A194VBU0_CYTMA</name>
<dbReference type="EMBL" id="KN714774">
    <property type="protein sequence ID" value="KUI61348.1"/>
    <property type="molecule type" value="Genomic_DNA"/>
</dbReference>
<feature type="compositionally biased region" description="Low complexity" evidence="1">
    <location>
        <begin position="370"/>
        <end position="387"/>
    </location>
</feature>
<dbReference type="Pfam" id="PF06687">
    <property type="entry name" value="SUR7"/>
    <property type="match status" value="1"/>
</dbReference>
<dbReference type="OrthoDB" id="2327445at2759"/>
<feature type="transmembrane region" description="Helical" evidence="2">
    <location>
        <begin position="258"/>
        <end position="278"/>
    </location>
</feature>
<evidence type="ECO:0000313" key="4">
    <source>
        <dbReference type="Proteomes" id="UP000078576"/>
    </source>
</evidence>
<organism evidence="3 4">
    <name type="scientific">Cytospora mali</name>
    <name type="common">Apple Valsa canker fungus</name>
    <name type="synonym">Valsa mali</name>
    <dbReference type="NCBI Taxonomy" id="578113"/>
    <lineage>
        <taxon>Eukaryota</taxon>
        <taxon>Fungi</taxon>
        <taxon>Dikarya</taxon>
        <taxon>Ascomycota</taxon>
        <taxon>Pezizomycotina</taxon>
        <taxon>Sordariomycetes</taxon>
        <taxon>Sordariomycetidae</taxon>
        <taxon>Diaporthales</taxon>
        <taxon>Cytosporaceae</taxon>
        <taxon>Cytospora</taxon>
    </lineage>
</organism>
<accession>A0A194VBU0</accession>
<dbReference type="GO" id="GO:0051285">
    <property type="term" value="C:cell cortex of cell tip"/>
    <property type="evidence" value="ECO:0007669"/>
    <property type="project" value="TreeGrafter"/>
</dbReference>
<feature type="region of interest" description="Disordered" evidence="1">
    <location>
        <begin position="290"/>
        <end position="462"/>
    </location>
</feature>
<keyword evidence="4" id="KW-1185">Reference proteome</keyword>
<dbReference type="InterPro" id="IPR052413">
    <property type="entry name" value="SUR7_domain"/>
</dbReference>
<proteinExistence type="predicted"/>
<feature type="transmembrane region" description="Helical" evidence="2">
    <location>
        <begin position="209"/>
        <end position="237"/>
    </location>
</feature>
<dbReference type="GO" id="GO:0005886">
    <property type="term" value="C:plasma membrane"/>
    <property type="evidence" value="ECO:0007669"/>
    <property type="project" value="InterPro"/>
</dbReference>
<gene>
    <name evidence="3" type="ORF">VP1G_08546</name>
</gene>